<protein>
    <submittedName>
        <fullName evidence="1">Uncharacterized protein</fullName>
    </submittedName>
</protein>
<keyword evidence="2" id="KW-1185">Reference proteome</keyword>
<evidence type="ECO:0000313" key="1">
    <source>
        <dbReference type="EMBL" id="NEL54967.1"/>
    </source>
</evidence>
<dbReference type="Proteomes" id="UP000470470">
    <property type="component" value="Unassembled WGS sequence"/>
</dbReference>
<dbReference type="SUPFAM" id="SSF55073">
    <property type="entry name" value="Nucleotide cyclase"/>
    <property type="match status" value="1"/>
</dbReference>
<dbReference type="InterPro" id="IPR029787">
    <property type="entry name" value="Nucleotide_cyclase"/>
</dbReference>
<organism evidence="1 2">
    <name type="scientific">Goekera deserti</name>
    <dbReference type="NCBI Taxonomy" id="2497753"/>
    <lineage>
        <taxon>Bacteria</taxon>
        <taxon>Bacillati</taxon>
        <taxon>Actinomycetota</taxon>
        <taxon>Actinomycetes</taxon>
        <taxon>Geodermatophilales</taxon>
        <taxon>Geodermatophilaceae</taxon>
        <taxon>Goekera</taxon>
    </lineage>
</organism>
<name>A0A7K3WEZ4_9ACTN</name>
<dbReference type="RefSeq" id="WP_162392931.1">
    <property type="nucleotide sequence ID" value="NZ_JAABOZ010000003.1"/>
</dbReference>
<gene>
    <name evidence="1" type="ORF">G1H19_13250</name>
</gene>
<dbReference type="AlphaFoldDB" id="A0A7K3WEZ4"/>
<reference evidence="1 2" key="1">
    <citation type="submission" date="2020-02" db="EMBL/GenBank/DDBJ databases">
        <title>The whole genome sequence of CPCC 205119.</title>
        <authorList>
            <person name="Jiang Z."/>
        </authorList>
    </citation>
    <scope>NUCLEOTIDE SEQUENCE [LARGE SCALE GENOMIC DNA]</scope>
    <source>
        <strain evidence="1 2">CPCC 205119</strain>
    </source>
</reference>
<accession>A0A7K3WEZ4</accession>
<comment type="caution">
    <text evidence="1">The sequence shown here is derived from an EMBL/GenBank/DDBJ whole genome shotgun (WGS) entry which is preliminary data.</text>
</comment>
<sequence length="61" mass="6424">MGRLQRGRHVPSLLIVDADHVEASDDGDGHPAGDACPQRLAVVLERCTGELEPAAGPPWSP</sequence>
<proteinExistence type="predicted"/>
<dbReference type="EMBL" id="JAAGWK010000019">
    <property type="protein sequence ID" value="NEL54967.1"/>
    <property type="molecule type" value="Genomic_DNA"/>
</dbReference>
<evidence type="ECO:0000313" key="2">
    <source>
        <dbReference type="Proteomes" id="UP000470470"/>
    </source>
</evidence>